<dbReference type="GO" id="GO:0008270">
    <property type="term" value="F:zinc ion binding"/>
    <property type="evidence" value="ECO:0007669"/>
    <property type="project" value="UniProtKB-KW"/>
</dbReference>
<dbReference type="InterPro" id="IPR058719">
    <property type="entry name" value="WHD_LYAR"/>
</dbReference>
<evidence type="ECO:0000259" key="10">
    <source>
        <dbReference type="Pfam" id="PF08790"/>
    </source>
</evidence>
<dbReference type="InterPro" id="IPR014898">
    <property type="entry name" value="Znf_C2H2_LYAR"/>
</dbReference>
<dbReference type="RefSeq" id="XP_002423063.1">
    <property type="nucleotide sequence ID" value="XM_002423018.1"/>
</dbReference>
<keyword evidence="14" id="KW-1185">Reference proteome</keyword>
<dbReference type="CTD" id="8232298"/>
<sequence length="385" mass="43846">MVVFTCSNCGDSVKKTAVAKHKQTKCKIKNLSLTCMDCLKDFKGNEVESHTKCVTENERYSAKGSKAKTTDNKGDLKQQVWHECMQTVLKKSTLKPDERDFIKVISKYNNVPRKKVKFVNFVTNAFRQYATKNDLIDRVWEEIQVVFTEVSKAAEANKEQKQLTSKQVTKPVKQDSNEQKQSKQDPKQDPKQSKQSKNESKQKGEDGKQVKQSKSDSKQQKPSKDEVTQQKEKKGDSKEKKPSKGEVKQQKGDKEKKPKKSENKENIAEKQESPKTASKQAVKPPKSNNNQQGEGEKAASKPKKVKTDAASSQENFDWKATIMNVLQQDAKDSRIQLQKLQKKVLKLHSQAMNCENSDKKKSKFMQKLKEIPSIVMDNDFVVLKS</sequence>
<dbReference type="Gene3D" id="3.30.1490.490">
    <property type="match status" value="1"/>
</dbReference>
<dbReference type="GO" id="GO:0000122">
    <property type="term" value="P:negative regulation of transcription by RNA polymerase II"/>
    <property type="evidence" value="ECO:0007669"/>
    <property type="project" value="TreeGrafter"/>
</dbReference>
<dbReference type="GO" id="GO:0006364">
    <property type="term" value="P:rRNA processing"/>
    <property type="evidence" value="ECO:0007669"/>
    <property type="project" value="TreeGrafter"/>
</dbReference>
<accession>E0VAB9</accession>
<reference evidence="12" key="1">
    <citation type="submission" date="2007-04" db="EMBL/GenBank/DDBJ databases">
        <title>Annotation of Pediculus humanus corporis strain USDA.</title>
        <authorList>
            <person name="Kirkness E."/>
            <person name="Hannick L."/>
            <person name="Hass B."/>
            <person name="Bruggner R."/>
            <person name="Lawson D."/>
            <person name="Bidwell S."/>
            <person name="Joardar V."/>
            <person name="Caler E."/>
            <person name="Walenz B."/>
            <person name="Inman J."/>
            <person name="Schobel S."/>
            <person name="Galinsky K."/>
            <person name="Amedeo P."/>
            <person name="Strausberg R."/>
        </authorList>
    </citation>
    <scope>NUCLEOTIDE SEQUENCE</scope>
    <source>
        <strain evidence="12">USDA</strain>
    </source>
</reference>
<dbReference type="InterPro" id="IPR039999">
    <property type="entry name" value="LYAR"/>
</dbReference>
<dbReference type="KEGG" id="phu:Phum_PHUM034500"/>
<keyword evidence="2" id="KW-0479">Metal-binding</keyword>
<feature type="compositionally biased region" description="Basic and acidic residues" evidence="9">
    <location>
        <begin position="172"/>
        <end position="273"/>
    </location>
</feature>
<dbReference type="GeneID" id="8232298"/>
<dbReference type="VEuPathDB" id="VectorBase:PHUM034500"/>
<keyword evidence="8" id="KW-0175">Coiled coil</keyword>
<dbReference type="Proteomes" id="UP000009046">
    <property type="component" value="Unassembled WGS sequence"/>
</dbReference>
<evidence type="ECO:0000256" key="6">
    <source>
        <dbReference type="ARBA" id="ARBA00023242"/>
    </source>
</evidence>
<evidence type="ECO:0000256" key="4">
    <source>
        <dbReference type="ARBA" id="ARBA00022771"/>
    </source>
</evidence>
<keyword evidence="6" id="KW-0539">Nucleus</keyword>
<feature type="coiled-coil region" evidence="8">
    <location>
        <begin position="323"/>
        <end position="357"/>
    </location>
</feature>
<dbReference type="EMBL" id="DS235005">
    <property type="protein sequence ID" value="EEB10325.1"/>
    <property type="molecule type" value="Genomic_DNA"/>
</dbReference>
<evidence type="ECO:0000256" key="8">
    <source>
        <dbReference type="SAM" id="Coils"/>
    </source>
</evidence>
<evidence type="ECO:0000256" key="7">
    <source>
        <dbReference type="PROSITE-ProRule" id="PRU01145"/>
    </source>
</evidence>
<dbReference type="EMBL" id="AAZO01000408">
    <property type="status" value="NOT_ANNOTATED_CDS"/>
    <property type="molecule type" value="Genomic_DNA"/>
</dbReference>
<dbReference type="OrthoDB" id="21474at2759"/>
<dbReference type="OMA" id="QNWIKNS"/>
<dbReference type="InterPro" id="IPR036236">
    <property type="entry name" value="Znf_C2H2_sf"/>
</dbReference>
<dbReference type="GO" id="GO:0003677">
    <property type="term" value="F:DNA binding"/>
    <property type="evidence" value="ECO:0007669"/>
    <property type="project" value="InterPro"/>
</dbReference>
<dbReference type="STRING" id="121224.E0VAB9"/>
<dbReference type="Pfam" id="PF08790">
    <property type="entry name" value="zf-LYAR"/>
    <property type="match status" value="1"/>
</dbReference>
<dbReference type="FunFam" id="3.30.1490.490:FF:000001">
    <property type="entry name" value="cell growth-regulating nucleolar protein-like"/>
    <property type="match status" value="1"/>
</dbReference>
<evidence type="ECO:0000256" key="1">
    <source>
        <dbReference type="ARBA" id="ARBA00004123"/>
    </source>
</evidence>
<evidence type="ECO:0000313" key="13">
    <source>
        <dbReference type="EnsemblMetazoa" id="PHUM034500-PA"/>
    </source>
</evidence>
<feature type="domain" description="Cell growth-regulating nucleolar protein-like winged helix" evidence="11">
    <location>
        <begin position="314"/>
        <end position="384"/>
    </location>
</feature>
<dbReference type="PANTHER" id="PTHR13100">
    <property type="entry name" value="CELL GROWTH-REGULATING NUCLEOLAR PROTEIN LYAR"/>
    <property type="match status" value="1"/>
</dbReference>
<keyword evidence="5" id="KW-0862">Zinc</keyword>
<dbReference type="Pfam" id="PF25879">
    <property type="entry name" value="WHD_LYAR"/>
    <property type="match status" value="1"/>
</dbReference>
<evidence type="ECO:0000256" key="2">
    <source>
        <dbReference type="ARBA" id="ARBA00022723"/>
    </source>
</evidence>
<protein>
    <submittedName>
        <fullName evidence="12">Cell growth-regulating nucleolar protein, putative</fullName>
    </submittedName>
</protein>
<evidence type="ECO:0000256" key="5">
    <source>
        <dbReference type="ARBA" id="ARBA00022833"/>
    </source>
</evidence>
<dbReference type="SUPFAM" id="SSF57667">
    <property type="entry name" value="beta-beta-alpha zinc fingers"/>
    <property type="match status" value="2"/>
</dbReference>
<evidence type="ECO:0000259" key="11">
    <source>
        <dbReference type="Pfam" id="PF25879"/>
    </source>
</evidence>
<dbReference type="HOGENOM" id="CLU_057137_0_1_1"/>
<dbReference type="EnsemblMetazoa" id="PHUM034500-RA">
    <property type="protein sequence ID" value="PHUM034500-PA"/>
    <property type="gene ID" value="PHUM034500"/>
</dbReference>
<organism>
    <name type="scientific">Pediculus humanus subsp. corporis</name>
    <name type="common">Body louse</name>
    <dbReference type="NCBI Taxonomy" id="121224"/>
    <lineage>
        <taxon>Eukaryota</taxon>
        <taxon>Metazoa</taxon>
        <taxon>Ecdysozoa</taxon>
        <taxon>Arthropoda</taxon>
        <taxon>Hexapoda</taxon>
        <taxon>Insecta</taxon>
        <taxon>Pterygota</taxon>
        <taxon>Neoptera</taxon>
        <taxon>Paraneoptera</taxon>
        <taxon>Psocodea</taxon>
        <taxon>Troctomorpha</taxon>
        <taxon>Phthiraptera</taxon>
        <taxon>Anoplura</taxon>
        <taxon>Pediculidae</taxon>
        <taxon>Pediculus</taxon>
    </lineage>
</organism>
<keyword evidence="4 7" id="KW-0863">Zinc-finger</keyword>
<comment type="subcellular location">
    <subcellularLocation>
        <location evidence="1">Nucleus</location>
    </subcellularLocation>
</comment>
<reference evidence="13" key="3">
    <citation type="submission" date="2021-02" db="UniProtKB">
        <authorList>
            <consortium name="EnsemblMetazoa"/>
        </authorList>
    </citation>
    <scope>IDENTIFICATION</scope>
    <source>
        <strain evidence="13">USDA</strain>
    </source>
</reference>
<gene>
    <name evidence="13" type="primary">8232298</name>
    <name evidence="12" type="ORF">Phum_PHUM034500</name>
</gene>
<feature type="region of interest" description="Disordered" evidence="9">
    <location>
        <begin position="155"/>
        <end position="314"/>
    </location>
</feature>
<dbReference type="PROSITE" id="PS51804">
    <property type="entry name" value="ZF_C2HC_LYAR"/>
    <property type="match status" value="2"/>
</dbReference>
<proteinExistence type="predicted"/>
<name>E0VAB9_PEDHC</name>
<evidence type="ECO:0000256" key="9">
    <source>
        <dbReference type="SAM" id="MobiDB-lite"/>
    </source>
</evidence>
<feature type="domain" description="Zinc finger C2H2 LYAR-type" evidence="10">
    <location>
        <begin position="33"/>
        <end position="60"/>
    </location>
</feature>
<reference evidence="12" key="2">
    <citation type="submission" date="2007-04" db="EMBL/GenBank/DDBJ databases">
        <title>The genome of the human body louse.</title>
        <authorList>
            <consortium name="The Human Body Louse Genome Consortium"/>
            <person name="Kirkness E."/>
            <person name="Walenz B."/>
            <person name="Hass B."/>
            <person name="Bruggner R."/>
            <person name="Strausberg R."/>
        </authorList>
    </citation>
    <scope>NUCLEOTIDE SEQUENCE</scope>
    <source>
        <strain evidence="12">USDA</strain>
    </source>
</reference>
<dbReference type="AlphaFoldDB" id="E0VAB9"/>
<evidence type="ECO:0000313" key="14">
    <source>
        <dbReference type="Proteomes" id="UP000009046"/>
    </source>
</evidence>
<dbReference type="PANTHER" id="PTHR13100:SF10">
    <property type="entry name" value="CELL GROWTH-REGULATING NUCLEOLAR PROTEIN"/>
    <property type="match status" value="1"/>
</dbReference>
<dbReference type="eggNOG" id="KOG2186">
    <property type="taxonomic scope" value="Eukaryota"/>
</dbReference>
<dbReference type="GO" id="GO:0005730">
    <property type="term" value="C:nucleolus"/>
    <property type="evidence" value="ECO:0007669"/>
    <property type="project" value="TreeGrafter"/>
</dbReference>
<evidence type="ECO:0000313" key="12">
    <source>
        <dbReference type="EMBL" id="EEB10325.1"/>
    </source>
</evidence>
<dbReference type="InParanoid" id="E0VAB9"/>
<evidence type="ECO:0000256" key="3">
    <source>
        <dbReference type="ARBA" id="ARBA00022737"/>
    </source>
</evidence>
<keyword evidence="3" id="KW-0677">Repeat</keyword>